<dbReference type="InterPro" id="IPR014054">
    <property type="entry name" value="Phage_regulatory_Rha"/>
</dbReference>
<organism evidence="1 2">
    <name type="scientific">Clostridium porci</name>
    <dbReference type="NCBI Taxonomy" id="2605778"/>
    <lineage>
        <taxon>Bacteria</taxon>
        <taxon>Bacillati</taxon>
        <taxon>Bacillota</taxon>
        <taxon>Clostridia</taxon>
        <taxon>Eubacteriales</taxon>
        <taxon>Clostridiaceae</taxon>
        <taxon>Clostridium</taxon>
    </lineage>
</organism>
<dbReference type="Proteomes" id="UP000429958">
    <property type="component" value="Unassembled WGS sequence"/>
</dbReference>
<keyword evidence="2" id="KW-1185">Reference proteome</keyword>
<reference evidence="1 2" key="1">
    <citation type="submission" date="2019-08" db="EMBL/GenBank/DDBJ databases">
        <title>In-depth cultivation of the pig gut microbiome towards novel bacterial diversity and tailored functional studies.</title>
        <authorList>
            <person name="Wylensek D."/>
            <person name="Hitch T.C.A."/>
            <person name="Clavel T."/>
        </authorList>
    </citation>
    <scope>NUCLEOTIDE SEQUENCE [LARGE SCALE GENOMIC DNA]</scope>
    <source>
        <strain evidence="1 2">WCA-389-WT-23D1</strain>
    </source>
</reference>
<proteinExistence type="predicted"/>
<sequence length="229" mass="26887">MRELKTVSQVLDSREVANIVEKPHSALLEDIRRYIQQFKESNLSPDGFFLESSYQDSRGAACPCYQITKKGCEFIAHKLNGIKGSIFTFRYIDYCHQVQDCLLYQNQEPALPWFIRRFQGSYILLERDFIAITGVNIKKHKLFYHRDYFKRGFDYNGWGWKCDNEAFRKRYGFDYGSDPCMIYFYPRGVRAALAILTKGNKTIMTSGAYHLLMDGLNRIPPQEELSRYD</sequence>
<name>A0A7X2TBZ3_9CLOT</name>
<dbReference type="RefSeq" id="WP_154471836.1">
    <property type="nucleotide sequence ID" value="NZ_DBEWUL010000099.1"/>
</dbReference>
<comment type="caution">
    <text evidence="1">The sequence shown here is derived from an EMBL/GenBank/DDBJ whole genome shotgun (WGS) entry which is preliminary data.</text>
</comment>
<evidence type="ECO:0000313" key="1">
    <source>
        <dbReference type="EMBL" id="MSS36414.1"/>
    </source>
</evidence>
<dbReference type="Pfam" id="PF09669">
    <property type="entry name" value="Phage_pRha"/>
    <property type="match status" value="1"/>
</dbReference>
<evidence type="ECO:0000313" key="2">
    <source>
        <dbReference type="Proteomes" id="UP000429958"/>
    </source>
</evidence>
<accession>A0A7X2TBZ3</accession>
<protein>
    <submittedName>
        <fullName evidence="1">Rha family transcriptional regulator</fullName>
    </submittedName>
</protein>
<dbReference type="EMBL" id="VUMD01000005">
    <property type="protein sequence ID" value="MSS36414.1"/>
    <property type="molecule type" value="Genomic_DNA"/>
</dbReference>
<dbReference type="AlphaFoldDB" id="A0A7X2TBZ3"/>
<gene>
    <name evidence="1" type="ORF">FYJ39_07495</name>
</gene>